<keyword evidence="4" id="KW-1185">Reference proteome</keyword>
<dbReference type="RefSeq" id="XP_056687897.1">
    <property type="nucleotide sequence ID" value="XM_056831919.1"/>
</dbReference>
<dbReference type="PANTHER" id="PTHR33116">
    <property type="entry name" value="REVERSE TRANSCRIPTASE ZINC-BINDING DOMAIN-CONTAINING PROTEIN-RELATED-RELATED"/>
    <property type="match status" value="1"/>
</dbReference>
<dbReference type="Pfam" id="PF13966">
    <property type="entry name" value="zf-RVT"/>
    <property type="match status" value="1"/>
</dbReference>
<dbReference type="GeneID" id="130462928"/>
<dbReference type="Pfam" id="PF03372">
    <property type="entry name" value="Exo_endo_phos"/>
    <property type="match status" value="1"/>
</dbReference>
<evidence type="ECO:0000259" key="2">
    <source>
        <dbReference type="Pfam" id="PF03372"/>
    </source>
</evidence>
<dbReference type="InterPro" id="IPR000477">
    <property type="entry name" value="RT_dom"/>
</dbReference>
<dbReference type="Gene3D" id="3.60.10.10">
    <property type="entry name" value="Endonuclease/exonuclease/phosphatase"/>
    <property type="match status" value="1"/>
</dbReference>
<evidence type="ECO:0000259" key="1">
    <source>
        <dbReference type="Pfam" id="PF00078"/>
    </source>
</evidence>
<dbReference type="SUPFAM" id="SSF56219">
    <property type="entry name" value="DNase I-like"/>
    <property type="match status" value="1"/>
</dbReference>
<reference evidence="5" key="2">
    <citation type="submission" date="2025-08" db="UniProtKB">
        <authorList>
            <consortium name="RefSeq"/>
        </authorList>
    </citation>
    <scope>IDENTIFICATION</scope>
    <source>
        <tissue evidence="5">Leaf</tissue>
    </source>
</reference>
<dbReference type="InterPro" id="IPR036691">
    <property type="entry name" value="Endo/exonu/phosph_ase_sf"/>
</dbReference>
<organism evidence="4 5">
    <name type="scientific">Spinacia oleracea</name>
    <name type="common">Spinach</name>
    <dbReference type="NCBI Taxonomy" id="3562"/>
    <lineage>
        <taxon>Eukaryota</taxon>
        <taxon>Viridiplantae</taxon>
        <taxon>Streptophyta</taxon>
        <taxon>Embryophyta</taxon>
        <taxon>Tracheophyta</taxon>
        <taxon>Spermatophyta</taxon>
        <taxon>Magnoliopsida</taxon>
        <taxon>eudicotyledons</taxon>
        <taxon>Gunneridae</taxon>
        <taxon>Pentapetalae</taxon>
        <taxon>Caryophyllales</taxon>
        <taxon>Chenopodiaceae</taxon>
        <taxon>Chenopodioideae</taxon>
        <taxon>Anserineae</taxon>
        <taxon>Spinacia</taxon>
    </lineage>
</organism>
<feature type="domain" description="Reverse transcriptase" evidence="1">
    <location>
        <begin position="485"/>
        <end position="609"/>
    </location>
</feature>
<accession>A0ABM3QX24</accession>
<evidence type="ECO:0000313" key="5">
    <source>
        <dbReference type="RefSeq" id="XP_056687897.1"/>
    </source>
</evidence>
<evidence type="ECO:0008006" key="6">
    <source>
        <dbReference type="Google" id="ProtNLM"/>
    </source>
</evidence>
<protein>
    <recommendedName>
        <fullName evidence="6">Reverse transcriptase domain-containing protein</fullName>
    </recommendedName>
</protein>
<name>A0ABM3QX24_SPIOL</name>
<reference evidence="4" key="1">
    <citation type="journal article" date="2021" name="Nat. Commun.">
        <title>Genomic analyses provide insights into spinach domestication and the genetic basis of agronomic traits.</title>
        <authorList>
            <person name="Cai X."/>
            <person name="Sun X."/>
            <person name="Xu C."/>
            <person name="Sun H."/>
            <person name="Wang X."/>
            <person name="Ge C."/>
            <person name="Zhang Z."/>
            <person name="Wang Q."/>
            <person name="Fei Z."/>
            <person name="Jiao C."/>
            <person name="Wang Q."/>
        </authorList>
    </citation>
    <scope>NUCLEOTIDE SEQUENCE [LARGE SCALE GENOMIC DNA]</scope>
    <source>
        <strain evidence="4">cv. Varoflay</strain>
    </source>
</reference>
<evidence type="ECO:0000313" key="4">
    <source>
        <dbReference type="Proteomes" id="UP000813463"/>
    </source>
</evidence>
<proteinExistence type="predicted"/>
<evidence type="ECO:0000259" key="3">
    <source>
        <dbReference type="Pfam" id="PF13966"/>
    </source>
</evidence>
<dbReference type="Pfam" id="PF00078">
    <property type="entry name" value="RVT_1"/>
    <property type="match status" value="1"/>
</dbReference>
<feature type="domain" description="Reverse transcriptase zinc-binding" evidence="3">
    <location>
        <begin position="786"/>
        <end position="869"/>
    </location>
</feature>
<dbReference type="Proteomes" id="UP000813463">
    <property type="component" value="Chromosome 6"/>
</dbReference>
<dbReference type="InterPro" id="IPR026960">
    <property type="entry name" value="RVT-Znf"/>
</dbReference>
<dbReference type="PANTHER" id="PTHR33116:SF84">
    <property type="entry name" value="RNA-DIRECTED DNA POLYMERASE"/>
    <property type="match status" value="1"/>
</dbReference>
<gene>
    <name evidence="5" type="primary">LOC130462928</name>
</gene>
<feature type="domain" description="Endonuclease/exonuclease/phosphatase" evidence="2">
    <location>
        <begin position="6"/>
        <end position="213"/>
    </location>
</feature>
<sequence>MDRVLAWNVRGLNSIQKQNEVNHFIQKYAVGLVGLLEYKVKLSNLGKLYQKVFVNWCFTSNSSYHSGGRIVVAWKVGCFTVNIVAASSQFVHCHVTPVSGRKPFYCTFVYAFNDAGMRQDLWRDLLLLNTQEPWIVCGDFNCVMALDKRIGAPIRHRDIVDVSNCMHACGMEDIKCVGNIFTWNNKQQGNNMVFSIIDRFLANHAWQTCFPVAEVCFMPEGLFDHSPGLLSVYPRDDGGKKPFKYFTMGKSSPVFSEIVQQAWNTQFIGTKMFILINKLKKVKLALKELNKVGFTDIQAADLRAYQTMVSAQTAMHNNPSDQSFADAKLIAIQDYKEKHNAYLAFLSQKAKLSWLKDGDENTSLFHQSIKTRKLQNQVYSIYDMQGEWKDTADGVSQTFLDYYKVLLADEVKKALFSIPGIKAPGPDGFGSYFYKDAWHIVGDEVIAAILDMLQQGRILKEVNHTEMLVFLDFPKQIVDMVMQCVTTPMFSLILNGSMHGFFKSKRGLRQGDPISPLLFVICMEYFSRILNRVSSMHQFQFHPSKGDYQSIYLLLQAFKLFSNTSGLKANQQKSSIYCHRMHESDIQRVVDVSGFSRSMLPFKYLGVPICSKKISVAQCAHLVDKMITRIKIWSFRNLSYTARMQLVNSVLLSLHMYWAQIYVFPKGVLQDIVKICRAFLWSGHAFSHKPNNIAWDKVCSDKHTGGLGFRVVQKWNIAFMGKYVWALVKKQDNVWIRWINSVYLKDGDWWEYQPGSTASWYWKQVCNTKEQLKQVFTCADLNMPHYSVKQVYKKILGDKRRVHWDKMVWNRQNVPKHRFICWLAVQSKLQTTDKLANIGISQYASCLICGLDDETHHHLFFQCQYSKQIIIAVHQWIGFSIHGNLVQLVRKAGQSKASKFRKQVYFAAVGAAVYLIWTCRNTSFWDNSIPTVSQSMKDLKQMVKSKIQSLFSFVFANFKGIESNLVGLYDLELA</sequence>
<dbReference type="InterPro" id="IPR005135">
    <property type="entry name" value="Endo/exonuclease/phosphatase"/>
</dbReference>